<reference evidence="5 6" key="1">
    <citation type="submission" date="2016-10" db="EMBL/GenBank/DDBJ databases">
        <authorList>
            <person name="de Groot N.N."/>
        </authorList>
    </citation>
    <scope>NUCLEOTIDE SEQUENCE [LARGE SCALE GENOMIC DNA]</scope>
    <source>
        <strain evidence="5 6">LMG 2247</strain>
    </source>
</reference>
<feature type="repeat" description="ANK" evidence="3">
    <location>
        <begin position="430"/>
        <end position="462"/>
    </location>
</feature>
<dbReference type="PANTHER" id="PTHR24198">
    <property type="entry name" value="ANKYRIN REPEAT AND PROTEIN KINASE DOMAIN-CONTAINING PROTEIN"/>
    <property type="match status" value="1"/>
</dbReference>
<organism evidence="5 6">
    <name type="scientific">Paraburkholderia phenazinium</name>
    <dbReference type="NCBI Taxonomy" id="60549"/>
    <lineage>
        <taxon>Bacteria</taxon>
        <taxon>Pseudomonadati</taxon>
        <taxon>Pseudomonadota</taxon>
        <taxon>Betaproteobacteria</taxon>
        <taxon>Burkholderiales</taxon>
        <taxon>Burkholderiaceae</taxon>
        <taxon>Paraburkholderia</taxon>
    </lineage>
</organism>
<evidence type="ECO:0000256" key="1">
    <source>
        <dbReference type="ARBA" id="ARBA00022737"/>
    </source>
</evidence>
<evidence type="ECO:0000313" key="5">
    <source>
        <dbReference type="EMBL" id="SDG92685.1"/>
    </source>
</evidence>
<dbReference type="SMART" id="SM00248">
    <property type="entry name" value="ANK"/>
    <property type="match status" value="10"/>
</dbReference>
<dbReference type="InterPro" id="IPR002110">
    <property type="entry name" value="Ankyrin_rpt"/>
</dbReference>
<dbReference type="Proteomes" id="UP000199706">
    <property type="component" value="Unassembled WGS sequence"/>
</dbReference>
<feature type="repeat" description="ANK" evidence="3">
    <location>
        <begin position="562"/>
        <end position="594"/>
    </location>
</feature>
<feature type="repeat" description="ANK" evidence="3">
    <location>
        <begin position="302"/>
        <end position="328"/>
    </location>
</feature>
<accession>A0A1G7Y889</accession>
<dbReference type="PROSITE" id="PS50297">
    <property type="entry name" value="ANK_REP_REGION"/>
    <property type="match status" value="4"/>
</dbReference>
<feature type="repeat" description="ANK" evidence="3">
    <location>
        <begin position="45"/>
        <end position="77"/>
    </location>
</feature>
<dbReference type="RefSeq" id="WP_176860745.1">
    <property type="nucleotide sequence ID" value="NZ_FNCJ01000006.1"/>
</dbReference>
<feature type="region of interest" description="Disordered" evidence="4">
    <location>
        <begin position="492"/>
        <end position="516"/>
    </location>
</feature>
<dbReference type="EMBL" id="FNCJ01000006">
    <property type="protein sequence ID" value="SDG92685.1"/>
    <property type="molecule type" value="Genomic_DNA"/>
</dbReference>
<dbReference type="PRINTS" id="PR01415">
    <property type="entry name" value="ANKYRIN"/>
</dbReference>
<dbReference type="InterPro" id="IPR036770">
    <property type="entry name" value="Ankyrin_rpt-contain_sf"/>
</dbReference>
<dbReference type="SUPFAM" id="SSF48403">
    <property type="entry name" value="Ankyrin repeat"/>
    <property type="match status" value="2"/>
</dbReference>
<evidence type="ECO:0000256" key="3">
    <source>
        <dbReference type="PROSITE-ProRule" id="PRU00023"/>
    </source>
</evidence>
<proteinExistence type="predicted"/>
<keyword evidence="1" id="KW-0677">Repeat</keyword>
<gene>
    <name evidence="5" type="ORF">SAMN05216466_10680</name>
</gene>
<dbReference type="AlphaFoldDB" id="A0A1G7Y889"/>
<feature type="compositionally biased region" description="Low complexity" evidence="4">
    <location>
        <begin position="506"/>
        <end position="516"/>
    </location>
</feature>
<dbReference type="PROSITE" id="PS50088">
    <property type="entry name" value="ANK_REPEAT"/>
    <property type="match status" value="6"/>
</dbReference>
<feature type="repeat" description="ANK" evidence="3">
    <location>
        <begin position="263"/>
        <end position="298"/>
    </location>
</feature>
<feature type="region of interest" description="Disordered" evidence="4">
    <location>
        <begin position="744"/>
        <end position="764"/>
    </location>
</feature>
<evidence type="ECO:0000313" key="6">
    <source>
        <dbReference type="Proteomes" id="UP000199706"/>
    </source>
</evidence>
<feature type="repeat" description="ANK" evidence="3">
    <location>
        <begin position="231"/>
        <end position="263"/>
    </location>
</feature>
<sequence length="764" mass="80167">MTTMIMPTPQQALQLLTQAIQAGNEEAVHRFLGMGLNVKGSRSQEGVTLLHLAAYHGNANIVRALLDHGADPAVRDNQGLAPIDVAWDCRHMDAVAALDKVGPRARQETESATPPTKLTPADEDFCNALNNLDGAGVAKALRAGANPDRPIPTVKGDVHPILLGLLAGLHSNNLAILKALLNGKADLTVPITLGLSPLLFSLSFDAPTDSRAAVIDLLAKAGADVNERFPDGSAPLVAAISHQDLAAFQALLNHGANPNIAAEGWTPLTLAMNVLEGASVPFVEALVKAGADVNQHETYTGANRTPLLFALNGGSSNVTELLLDAGADPWKVGLEGISPMDLAQTKTDDPLLAALVLKAQAGKVQPGSPRTTATRATVAGQATQATSTATSTDIAEVTRRIVEAVEQGDVVTLQRLVKVEMDLNDVTHESGKTLLHVASSTGNPDVIETLLSAGLDPRAQTVEGVTALDVAKRMGHRDAVELLESALRVAPATRAPTPSAPPAPEPAAATPASPAKPTVVWTEDLDARAMRLMEACRDGDLATVQALVTEKGADVLQIELQDGRDALHLAAVGGVGAIVEHLVAHGANLEAIANHRPEGPYTALDLARVLENPEAVAVLERACDEQGVQHGEHFDAIAVQGPNGTSDVRVLNTYSRKRVHGRAADALAAKIGAQLNGQPVEEDLPAEGTHRAQSAAAGTENVPFTKVGTWAKERQDERATWGTPEDSLYGYWQPGQSRTLARMRKNRAERGRKIATGASGKDQS</sequence>
<feature type="region of interest" description="Disordered" evidence="4">
    <location>
        <begin position="101"/>
        <end position="120"/>
    </location>
</feature>
<keyword evidence="2 3" id="KW-0040">ANK repeat</keyword>
<protein>
    <submittedName>
        <fullName evidence="5">Ankyrin repeat-containing protein</fullName>
    </submittedName>
</protein>
<evidence type="ECO:0000256" key="4">
    <source>
        <dbReference type="SAM" id="MobiDB-lite"/>
    </source>
</evidence>
<evidence type="ECO:0000256" key="2">
    <source>
        <dbReference type="ARBA" id="ARBA00023043"/>
    </source>
</evidence>
<dbReference type="PANTHER" id="PTHR24198:SF165">
    <property type="entry name" value="ANKYRIN REPEAT-CONTAINING PROTEIN-RELATED"/>
    <property type="match status" value="1"/>
</dbReference>
<dbReference type="Pfam" id="PF12796">
    <property type="entry name" value="Ank_2"/>
    <property type="match status" value="4"/>
</dbReference>
<name>A0A1G7Y889_9BURK</name>
<dbReference type="Gene3D" id="1.25.40.20">
    <property type="entry name" value="Ankyrin repeat-containing domain"/>
    <property type="match status" value="4"/>
</dbReference>